<evidence type="ECO:0000259" key="8">
    <source>
        <dbReference type="SMART" id="SM00563"/>
    </source>
</evidence>
<dbReference type="EMBL" id="JBHLTM010000055">
    <property type="protein sequence ID" value="MFC0685726.1"/>
    <property type="molecule type" value="Genomic_DNA"/>
</dbReference>
<evidence type="ECO:0000256" key="1">
    <source>
        <dbReference type="ARBA" id="ARBA00004370"/>
    </source>
</evidence>
<dbReference type="GO" id="GO:0016746">
    <property type="term" value="F:acyltransferase activity"/>
    <property type="evidence" value="ECO:0007669"/>
    <property type="project" value="UniProtKB-KW"/>
</dbReference>
<evidence type="ECO:0000256" key="6">
    <source>
        <dbReference type="ARBA" id="ARBA00023136"/>
    </source>
</evidence>
<feature type="domain" description="Phospholipid/glycerol acyltransferase" evidence="8">
    <location>
        <begin position="79"/>
        <end position="193"/>
    </location>
</feature>
<evidence type="ECO:0000256" key="5">
    <source>
        <dbReference type="ARBA" id="ARBA00023098"/>
    </source>
</evidence>
<proteinExistence type="predicted"/>
<keyword evidence="10" id="KW-1185">Reference proteome</keyword>
<evidence type="ECO:0000256" key="2">
    <source>
        <dbReference type="ARBA" id="ARBA00022679"/>
    </source>
</evidence>
<dbReference type="RefSeq" id="WP_267219150.1">
    <property type="nucleotide sequence ID" value="NZ_JAPCWC010000003.1"/>
</dbReference>
<keyword evidence="4" id="KW-1133">Transmembrane helix</keyword>
<evidence type="ECO:0000256" key="7">
    <source>
        <dbReference type="ARBA" id="ARBA00023315"/>
    </source>
</evidence>
<dbReference type="PANTHER" id="PTHR23063:SF52">
    <property type="entry name" value="LYSOPHOSPHATIDYLCHOLINE ACYLTRANSFERASE"/>
    <property type="match status" value="1"/>
</dbReference>
<evidence type="ECO:0000256" key="4">
    <source>
        <dbReference type="ARBA" id="ARBA00022989"/>
    </source>
</evidence>
<dbReference type="SMART" id="SM00563">
    <property type="entry name" value="PlsC"/>
    <property type="match status" value="1"/>
</dbReference>
<dbReference type="Proteomes" id="UP001589858">
    <property type="component" value="Unassembled WGS sequence"/>
</dbReference>
<comment type="caution">
    <text evidence="9">The sequence shown here is derived from an EMBL/GenBank/DDBJ whole genome shotgun (WGS) entry which is preliminary data.</text>
</comment>
<dbReference type="PANTHER" id="PTHR23063">
    <property type="entry name" value="PHOSPHOLIPID ACYLTRANSFERASE"/>
    <property type="match status" value="1"/>
</dbReference>
<protein>
    <submittedName>
        <fullName evidence="9">Lysophospholipid acyltransferase family protein</fullName>
    </submittedName>
</protein>
<dbReference type="CDD" id="cd07989">
    <property type="entry name" value="LPLAT_AGPAT-like"/>
    <property type="match status" value="1"/>
</dbReference>
<reference evidence="9 10" key="1">
    <citation type="submission" date="2024-09" db="EMBL/GenBank/DDBJ databases">
        <authorList>
            <person name="Sun Q."/>
            <person name="Mori K."/>
        </authorList>
    </citation>
    <scope>NUCLEOTIDE SEQUENCE [LARGE SCALE GENOMIC DNA]</scope>
    <source>
        <strain evidence="9 10">CICC 11035S</strain>
    </source>
</reference>
<keyword evidence="5" id="KW-0443">Lipid metabolism</keyword>
<accession>A0ABV6S9M3</accession>
<keyword evidence="3" id="KW-0812">Transmembrane</keyword>
<name>A0ABV6S9M3_9SPHN</name>
<keyword evidence="6" id="KW-0472">Membrane</keyword>
<evidence type="ECO:0000313" key="9">
    <source>
        <dbReference type="EMBL" id="MFC0685726.1"/>
    </source>
</evidence>
<dbReference type="Pfam" id="PF01553">
    <property type="entry name" value="Acyltransferase"/>
    <property type="match status" value="1"/>
</dbReference>
<dbReference type="SUPFAM" id="SSF69593">
    <property type="entry name" value="Glycerol-3-phosphate (1)-acyltransferase"/>
    <property type="match status" value="1"/>
</dbReference>
<gene>
    <name evidence="9" type="ORF">ACFFF8_14080</name>
</gene>
<keyword evidence="7 9" id="KW-0012">Acyltransferase</keyword>
<comment type="subcellular location">
    <subcellularLocation>
        <location evidence="1">Membrane</location>
    </subcellularLocation>
</comment>
<dbReference type="InterPro" id="IPR002123">
    <property type="entry name" value="Plipid/glycerol_acylTrfase"/>
</dbReference>
<sequence>MNTAAATSSAKRRIPLRGWPIIALRLAALLATLLACLGAYYLLAPFTRANPVPRRFLRAVGMICGLRTRLVGSPPARRGVLLANHVSWLDIPALAGATGTAFVAHDGLAGIDPLRWLCELNDTVFVARHDRRSVAAQIEQVRRAIADTGRLAIFPEGTTSDGSRLLPFKSSLLSAVDADCDALAIQPIWLDYGPQVADIAWVGAEPGLGNALRLLARWRPIRLTVHCLPPLPAEQRTDRKAIARHAREAIEQVMTRSRAG</sequence>
<evidence type="ECO:0000313" key="10">
    <source>
        <dbReference type="Proteomes" id="UP001589858"/>
    </source>
</evidence>
<organism evidence="9 10">
    <name type="scientific">Novosphingobium clariflavum</name>
    <dbReference type="NCBI Taxonomy" id="2029884"/>
    <lineage>
        <taxon>Bacteria</taxon>
        <taxon>Pseudomonadati</taxon>
        <taxon>Pseudomonadota</taxon>
        <taxon>Alphaproteobacteria</taxon>
        <taxon>Sphingomonadales</taxon>
        <taxon>Sphingomonadaceae</taxon>
        <taxon>Novosphingobium</taxon>
    </lineage>
</organism>
<keyword evidence="2" id="KW-0808">Transferase</keyword>
<evidence type="ECO:0000256" key="3">
    <source>
        <dbReference type="ARBA" id="ARBA00022692"/>
    </source>
</evidence>